<comment type="subcellular location">
    <subcellularLocation>
        <location evidence="5">Cell inner membrane</location>
        <topology evidence="5">Multi-pass membrane protein</topology>
    </subcellularLocation>
</comment>
<sequence>MLRYAVFLCHNTGRALGFGIALGGPFVKLVIYLLLWALIFVLCVLIGARNGQLVEFNYLIAMGEYQLATLLGVFLVLGFCIGAFTLFLFNLRTRIKLRFVSSERDKLKKKLENSIHSKGESI</sequence>
<dbReference type="GO" id="GO:0008653">
    <property type="term" value="P:lipopolysaccharide metabolic process"/>
    <property type="evidence" value="ECO:0007669"/>
    <property type="project" value="InterPro"/>
</dbReference>
<evidence type="ECO:0000256" key="2">
    <source>
        <dbReference type="ARBA" id="ARBA00022692"/>
    </source>
</evidence>
<proteinExistence type="inferred from homology"/>
<accession>A0A368NS98</accession>
<dbReference type="GO" id="GO:0005886">
    <property type="term" value="C:plasma membrane"/>
    <property type="evidence" value="ECO:0007669"/>
    <property type="project" value="UniProtKB-SubCell"/>
</dbReference>
<reference evidence="7 8" key="1">
    <citation type="submission" date="2018-07" db="EMBL/GenBank/DDBJ databases">
        <title>Corallincola holothuriorum sp. nov., a new facultative anaerobe isolated from sea cucumber Apostichopus japonicus.</title>
        <authorList>
            <person name="Xia H."/>
        </authorList>
    </citation>
    <scope>NUCLEOTIDE SEQUENCE [LARGE SCALE GENOMIC DNA]</scope>
    <source>
        <strain evidence="7 8">C4</strain>
    </source>
</reference>
<evidence type="ECO:0000256" key="3">
    <source>
        <dbReference type="ARBA" id="ARBA00022989"/>
    </source>
</evidence>
<dbReference type="Pfam" id="PF06305">
    <property type="entry name" value="LapA_dom"/>
    <property type="match status" value="1"/>
</dbReference>
<feature type="domain" description="Lipopolysaccharide assembly protein A" evidence="6">
    <location>
        <begin position="50"/>
        <end position="112"/>
    </location>
</feature>
<name>A0A368NS98_9GAMM</name>
<dbReference type="AlphaFoldDB" id="A0A368NS98"/>
<dbReference type="InterPro" id="IPR010445">
    <property type="entry name" value="LapA_dom"/>
</dbReference>
<evidence type="ECO:0000256" key="1">
    <source>
        <dbReference type="ARBA" id="ARBA00022475"/>
    </source>
</evidence>
<gene>
    <name evidence="5" type="primary">lapA</name>
    <name evidence="7" type="ORF">DU002_02290</name>
</gene>
<protein>
    <recommendedName>
        <fullName evidence="5">Probable lipopolysaccharide assembly protein A</fullName>
    </recommendedName>
</protein>
<keyword evidence="8" id="KW-1185">Reference proteome</keyword>
<dbReference type="HAMAP" id="MF_01948">
    <property type="entry name" value="LPS_assembly_LapA"/>
    <property type="match status" value="1"/>
</dbReference>
<dbReference type="OrthoDB" id="7064015at2"/>
<evidence type="ECO:0000256" key="4">
    <source>
        <dbReference type="ARBA" id="ARBA00023136"/>
    </source>
</evidence>
<evidence type="ECO:0000313" key="7">
    <source>
        <dbReference type="EMBL" id="RCU52813.1"/>
    </source>
</evidence>
<organism evidence="7 8">
    <name type="scientific">Corallincola holothuriorum</name>
    <dbReference type="NCBI Taxonomy" id="2282215"/>
    <lineage>
        <taxon>Bacteria</taxon>
        <taxon>Pseudomonadati</taxon>
        <taxon>Pseudomonadota</taxon>
        <taxon>Gammaproteobacteria</taxon>
        <taxon>Alteromonadales</taxon>
        <taxon>Psychromonadaceae</taxon>
        <taxon>Corallincola</taxon>
    </lineage>
</organism>
<feature type="transmembrane region" description="Helical" evidence="5">
    <location>
        <begin position="29"/>
        <end position="48"/>
    </location>
</feature>
<comment type="caution">
    <text evidence="7">The sequence shown here is derived from an EMBL/GenBank/DDBJ whole genome shotgun (WGS) entry which is preliminary data.</text>
</comment>
<dbReference type="Proteomes" id="UP000252558">
    <property type="component" value="Unassembled WGS sequence"/>
</dbReference>
<keyword evidence="2 5" id="KW-0812">Transmembrane</keyword>
<feature type="transmembrane region" description="Helical" evidence="5">
    <location>
        <begin position="68"/>
        <end position="89"/>
    </location>
</feature>
<dbReference type="InterPro" id="IPR032906">
    <property type="entry name" value="LapA"/>
</dbReference>
<comment type="function">
    <text evidence="5">Involved in the assembly of lipopolysaccharide (LPS).</text>
</comment>
<dbReference type="EMBL" id="QPID01000001">
    <property type="protein sequence ID" value="RCU52813.1"/>
    <property type="molecule type" value="Genomic_DNA"/>
</dbReference>
<comment type="similarity">
    <text evidence="5">Belongs to the LapA family.</text>
</comment>
<evidence type="ECO:0000259" key="6">
    <source>
        <dbReference type="Pfam" id="PF06305"/>
    </source>
</evidence>
<keyword evidence="4 5" id="KW-0472">Membrane</keyword>
<comment type="caution">
    <text evidence="5">Lacks conserved residue(s) required for the propagation of feature annotation.</text>
</comment>
<evidence type="ECO:0000313" key="8">
    <source>
        <dbReference type="Proteomes" id="UP000252558"/>
    </source>
</evidence>
<keyword evidence="5" id="KW-0997">Cell inner membrane</keyword>
<evidence type="ECO:0000256" key="5">
    <source>
        <dbReference type="HAMAP-Rule" id="MF_01948"/>
    </source>
</evidence>
<keyword evidence="3 5" id="KW-1133">Transmembrane helix</keyword>
<keyword evidence="1 5" id="KW-1003">Cell membrane</keyword>